<evidence type="ECO:0000256" key="1">
    <source>
        <dbReference type="SAM" id="MobiDB-lite"/>
    </source>
</evidence>
<organism evidence="2 3">
    <name type="scientific">Stylosanthes scabra</name>
    <dbReference type="NCBI Taxonomy" id="79078"/>
    <lineage>
        <taxon>Eukaryota</taxon>
        <taxon>Viridiplantae</taxon>
        <taxon>Streptophyta</taxon>
        <taxon>Embryophyta</taxon>
        <taxon>Tracheophyta</taxon>
        <taxon>Spermatophyta</taxon>
        <taxon>Magnoliopsida</taxon>
        <taxon>eudicotyledons</taxon>
        <taxon>Gunneridae</taxon>
        <taxon>Pentapetalae</taxon>
        <taxon>rosids</taxon>
        <taxon>fabids</taxon>
        <taxon>Fabales</taxon>
        <taxon>Fabaceae</taxon>
        <taxon>Papilionoideae</taxon>
        <taxon>50 kb inversion clade</taxon>
        <taxon>dalbergioids sensu lato</taxon>
        <taxon>Dalbergieae</taxon>
        <taxon>Pterocarpus clade</taxon>
        <taxon>Stylosanthes</taxon>
    </lineage>
</organism>
<dbReference type="Proteomes" id="UP001341840">
    <property type="component" value="Unassembled WGS sequence"/>
</dbReference>
<evidence type="ECO:0000313" key="2">
    <source>
        <dbReference type="EMBL" id="MED6149968.1"/>
    </source>
</evidence>
<accession>A0ABU6TQ27</accession>
<reference evidence="2 3" key="1">
    <citation type="journal article" date="2023" name="Plants (Basel)">
        <title>Bridging the Gap: Combining Genomics and Transcriptomics Approaches to Understand Stylosanthes scabra, an Orphan Legume from the Brazilian Caatinga.</title>
        <authorList>
            <person name="Ferreira-Neto J.R.C."/>
            <person name="da Silva M.D."/>
            <person name="Binneck E."/>
            <person name="de Melo N.F."/>
            <person name="da Silva R.H."/>
            <person name="de Melo A.L.T.M."/>
            <person name="Pandolfi V."/>
            <person name="Bustamante F.O."/>
            <person name="Brasileiro-Vidal A.C."/>
            <person name="Benko-Iseppon A.M."/>
        </authorList>
    </citation>
    <scope>NUCLEOTIDE SEQUENCE [LARGE SCALE GENOMIC DNA]</scope>
    <source>
        <tissue evidence="2">Leaves</tissue>
    </source>
</reference>
<keyword evidence="3" id="KW-1185">Reference proteome</keyword>
<sequence>MAPRRIRTRTSASTPSTPSDAPATPISAHPVPAVPDSASVDHVSAPPSPVSAPVTNPISTCVGKRGPSRGIATNKMLKSSATGKLPLPISLERLAPNGIHAELFASEVGIVTRQNAPLDVEKWSLVGDDAKFDIEDTAAIRQIILAKANVAYRSWRSRLREHYELYNSDEERLQNLPKNILPETWEMMVRKVQEIRKIESIMLCHGRASFAVVSRDNVNILASLI</sequence>
<feature type="region of interest" description="Disordered" evidence="1">
    <location>
        <begin position="1"/>
        <end position="71"/>
    </location>
</feature>
<gene>
    <name evidence="2" type="ORF">PIB30_067683</name>
</gene>
<dbReference type="EMBL" id="JASCZI010091332">
    <property type="protein sequence ID" value="MED6149968.1"/>
    <property type="molecule type" value="Genomic_DNA"/>
</dbReference>
<dbReference type="PANTHER" id="PTHR33499">
    <property type="entry name" value="OS12G0282400 PROTEIN-RELATED"/>
    <property type="match status" value="1"/>
</dbReference>
<evidence type="ECO:0000313" key="3">
    <source>
        <dbReference type="Proteomes" id="UP001341840"/>
    </source>
</evidence>
<feature type="compositionally biased region" description="Low complexity" evidence="1">
    <location>
        <begin position="9"/>
        <end position="28"/>
    </location>
</feature>
<proteinExistence type="predicted"/>
<comment type="caution">
    <text evidence="2">The sequence shown here is derived from an EMBL/GenBank/DDBJ whole genome shotgun (WGS) entry which is preliminary data.</text>
</comment>
<dbReference type="PANTHER" id="PTHR33499:SF43">
    <property type="entry name" value="TRANSPOSASE, PTTA_EN_SPM, PLANT"/>
    <property type="match status" value="1"/>
</dbReference>
<name>A0ABU6TQ27_9FABA</name>
<protein>
    <submittedName>
        <fullName evidence="2">Uncharacterized protein</fullName>
    </submittedName>
</protein>